<keyword evidence="8" id="KW-1185">Reference proteome</keyword>
<dbReference type="Proteomes" id="UP001203423">
    <property type="component" value="Unassembled WGS sequence"/>
</dbReference>
<feature type="transmembrane region" description="Helical" evidence="6">
    <location>
        <begin position="183"/>
        <end position="203"/>
    </location>
</feature>
<evidence type="ECO:0000256" key="3">
    <source>
        <dbReference type="ARBA" id="ARBA00022692"/>
    </source>
</evidence>
<dbReference type="EMBL" id="JAKIKS010000244">
    <property type="protein sequence ID" value="MCL1127899.1"/>
    <property type="molecule type" value="Genomic_DNA"/>
</dbReference>
<keyword evidence="4 6" id="KW-1133">Transmembrane helix</keyword>
<evidence type="ECO:0000256" key="6">
    <source>
        <dbReference type="SAM" id="Phobius"/>
    </source>
</evidence>
<evidence type="ECO:0000313" key="8">
    <source>
        <dbReference type="Proteomes" id="UP001203423"/>
    </source>
</evidence>
<protein>
    <submittedName>
        <fullName evidence="7">LysE family transporter</fullName>
    </submittedName>
</protein>
<feature type="transmembrane region" description="Helical" evidence="6">
    <location>
        <begin position="149"/>
        <end position="171"/>
    </location>
</feature>
<feature type="transmembrane region" description="Helical" evidence="6">
    <location>
        <begin position="47"/>
        <end position="80"/>
    </location>
</feature>
<evidence type="ECO:0000256" key="1">
    <source>
        <dbReference type="ARBA" id="ARBA00004651"/>
    </source>
</evidence>
<evidence type="ECO:0000256" key="5">
    <source>
        <dbReference type="ARBA" id="ARBA00023136"/>
    </source>
</evidence>
<proteinExistence type="predicted"/>
<dbReference type="RefSeq" id="WP_248943326.1">
    <property type="nucleotide sequence ID" value="NZ_JAKIKS010000244.1"/>
</dbReference>
<keyword evidence="2" id="KW-1003">Cell membrane</keyword>
<keyword evidence="3 6" id="KW-0812">Transmembrane</keyword>
<organism evidence="7 8">
    <name type="scientific">Shewanella surugensis</name>
    <dbReference type="NCBI Taxonomy" id="212020"/>
    <lineage>
        <taxon>Bacteria</taxon>
        <taxon>Pseudomonadati</taxon>
        <taxon>Pseudomonadota</taxon>
        <taxon>Gammaproteobacteria</taxon>
        <taxon>Alteromonadales</taxon>
        <taxon>Shewanellaceae</taxon>
        <taxon>Shewanella</taxon>
    </lineage>
</organism>
<dbReference type="InterPro" id="IPR001123">
    <property type="entry name" value="LeuE-type"/>
</dbReference>
<comment type="subcellular location">
    <subcellularLocation>
        <location evidence="1">Cell membrane</location>
        <topology evidence="1">Multi-pass membrane protein</topology>
    </subcellularLocation>
</comment>
<evidence type="ECO:0000313" key="7">
    <source>
        <dbReference type="EMBL" id="MCL1127899.1"/>
    </source>
</evidence>
<evidence type="ECO:0000256" key="4">
    <source>
        <dbReference type="ARBA" id="ARBA00022989"/>
    </source>
</evidence>
<evidence type="ECO:0000256" key="2">
    <source>
        <dbReference type="ARBA" id="ARBA00022475"/>
    </source>
</evidence>
<gene>
    <name evidence="7" type="ORF">L2764_26450</name>
</gene>
<reference evidence="7 8" key="1">
    <citation type="submission" date="2022-01" db="EMBL/GenBank/DDBJ databases">
        <title>Whole genome-based taxonomy of the Shewanellaceae.</title>
        <authorList>
            <person name="Martin-Rodriguez A.J."/>
        </authorList>
    </citation>
    <scope>NUCLEOTIDE SEQUENCE [LARGE SCALE GENOMIC DNA]</scope>
    <source>
        <strain evidence="7 8">DSM 17177</strain>
    </source>
</reference>
<dbReference type="PANTHER" id="PTHR30086">
    <property type="entry name" value="ARGININE EXPORTER PROTEIN ARGO"/>
    <property type="match status" value="1"/>
</dbReference>
<dbReference type="PANTHER" id="PTHR30086:SF6">
    <property type="entry name" value="AMINO ACID EFFLUX PROTEIN YCGF-RELATED"/>
    <property type="match status" value="1"/>
</dbReference>
<comment type="caution">
    <text evidence="7">The sequence shown here is derived from an EMBL/GenBank/DDBJ whole genome shotgun (WGS) entry which is preliminary data.</text>
</comment>
<feature type="transmembrane region" description="Helical" evidence="6">
    <location>
        <begin position="114"/>
        <end position="137"/>
    </location>
</feature>
<sequence length="211" mass="22507">MLSMILLGLSFSAPIGPVSAEAIRRGLIGGFMPAFKVKFGAAIGDLVFLIAAFYGMSMIATNTLLLGILSLSGGALLLYIGIKNIIKAIKYVDVVDNVEGEESKKGDKALSNGLQVGFGIAVMNPFALAFWLTIFTSGEFSWGTDNTSILLNVAYLFIGILLWDVILAGMLEGGKRIVNAFTIRLVTGIAGCYLTWIGMTFAFESVTRLMG</sequence>
<keyword evidence="5 6" id="KW-0472">Membrane</keyword>
<accession>A0ABT0LJY6</accession>
<dbReference type="Pfam" id="PF01810">
    <property type="entry name" value="LysE"/>
    <property type="match status" value="1"/>
</dbReference>
<name>A0ABT0LJY6_9GAMM</name>